<dbReference type="OrthoDB" id="5825164at2759"/>
<gene>
    <name evidence="3" type="ORF">CRE_09631</name>
</gene>
<dbReference type="SUPFAM" id="SSF81321">
    <property type="entry name" value="Family A G protein-coupled receptor-like"/>
    <property type="match status" value="1"/>
</dbReference>
<dbReference type="PANTHER" id="PTHR23017">
    <property type="entry name" value="SERPENTINE RECEPTOR, CLASS X"/>
    <property type="match status" value="1"/>
</dbReference>
<feature type="transmembrane region" description="Helical" evidence="1">
    <location>
        <begin position="254"/>
        <end position="277"/>
    </location>
</feature>
<evidence type="ECO:0000313" key="4">
    <source>
        <dbReference type="Proteomes" id="UP000008281"/>
    </source>
</evidence>
<protein>
    <recommendedName>
        <fullName evidence="2">7TM GPCR serpentine receptor class x (Srx) domain-containing protein</fullName>
    </recommendedName>
</protein>
<reference evidence="3" key="1">
    <citation type="submission" date="2007-07" db="EMBL/GenBank/DDBJ databases">
        <title>PCAP assembly of the Caenorhabditis remanei genome.</title>
        <authorList>
            <consortium name="The Caenorhabditis remanei Sequencing Consortium"/>
            <person name="Wilson R.K."/>
        </authorList>
    </citation>
    <scope>NUCLEOTIDE SEQUENCE [LARGE SCALE GENOMIC DNA]</scope>
    <source>
        <strain evidence="3">PB4641</strain>
    </source>
</reference>
<organism evidence="4">
    <name type="scientific">Caenorhabditis remanei</name>
    <name type="common">Caenorhabditis vulgaris</name>
    <dbReference type="NCBI Taxonomy" id="31234"/>
    <lineage>
        <taxon>Eukaryota</taxon>
        <taxon>Metazoa</taxon>
        <taxon>Ecdysozoa</taxon>
        <taxon>Nematoda</taxon>
        <taxon>Chromadorea</taxon>
        <taxon>Rhabditida</taxon>
        <taxon>Rhabditina</taxon>
        <taxon>Rhabditomorpha</taxon>
        <taxon>Rhabditoidea</taxon>
        <taxon>Rhabditidae</taxon>
        <taxon>Peloderinae</taxon>
        <taxon>Caenorhabditis</taxon>
    </lineage>
</organism>
<feature type="transmembrane region" description="Helical" evidence="1">
    <location>
        <begin position="172"/>
        <end position="193"/>
    </location>
</feature>
<keyword evidence="1" id="KW-0812">Transmembrane</keyword>
<dbReference type="InParanoid" id="E3MJ24"/>
<feature type="transmembrane region" description="Helical" evidence="1">
    <location>
        <begin position="130"/>
        <end position="152"/>
    </location>
</feature>
<sequence>MVIRCYEQFFVSLITFSITVTGVLINTIVLLAIKKSKSISCSFGIITKNQAICNIIMCLIFLLVTFPLQLSTFPLLIAHSHYFGTAVMSVYEISNLSHFLISLNRFCLLYMPHYYERVFSNSKTVLWRNILWISSIIFCVYFYEIIDCNFSYNPPSWTFEFKTTELCNQVSWYMDFIFNTTVMIVTLFLNLLTAKEGRRKSRRLINAAGLQLSKVQLRREWNFVKQTFFQGLSMILSQFSYYVVAPVISDHYPILLFFVATLWAFQHAAEGGIILASNKELRSVYKKMSTVAPG</sequence>
<feature type="domain" description="7TM GPCR serpentine receptor class x (Srx)" evidence="2">
    <location>
        <begin position="16"/>
        <end position="278"/>
    </location>
</feature>
<dbReference type="HOGENOM" id="CLU_059630_0_0_1"/>
<dbReference type="STRING" id="31234.E3MJ24"/>
<dbReference type="Proteomes" id="UP000008281">
    <property type="component" value="Unassembled WGS sequence"/>
</dbReference>
<dbReference type="Pfam" id="PF10328">
    <property type="entry name" value="7TM_GPCR_Srx"/>
    <property type="match status" value="1"/>
</dbReference>
<keyword evidence="1" id="KW-1133">Transmembrane helix</keyword>
<dbReference type="eggNOG" id="ENOG502TH6M">
    <property type="taxonomic scope" value="Eukaryota"/>
</dbReference>
<name>E3MJ24_CAERE</name>
<proteinExistence type="predicted"/>
<dbReference type="Gene3D" id="1.20.1070.10">
    <property type="entry name" value="Rhodopsin 7-helix transmembrane proteins"/>
    <property type="match status" value="1"/>
</dbReference>
<evidence type="ECO:0000259" key="2">
    <source>
        <dbReference type="Pfam" id="PF10328"/>
    </source>
</evidence>
<dbReference type="CDD" id="cd00637">
    <property type="entry name" value="7tm_classA_rhodopsin-like"/>
    <property type="match status" value="1"/>
</dbReference>
<keyword evidence="4" id="KW-1185">Reference proteome</keyword>
<dbReference type="PANTHER" id="PTHR23017:SF5">
    <property type="entry name" value="7TM GPCR SERPENTINE RECEPTOR CLASS X (SRX) DOMAIN-CONTAINING PROTEIN-RELATED"/>
    <property type="match status" value="1"/>
</dbReference>
<dbReference type="AlphaFoldDB" id="E3MJ24"/>
<dbReference type="OMA" id="MIHISHY"/>
<feature type="transmembrane region" description="Helical" evidence="1">
    <location>
        <begin position="89"/>
        <end position="110"/>
    </location>
</feature>
<feature type="transmembrane region" description="Helical" evidence="1">
    <location>
        <begin position="12"/>
        <end position="33"/>
    </location>
</feature>
<accession>E3MJ24</accession>
<evidence type="ECO:0000313" key="3">
    <source>
        <dbReference type="EMBL" id="EFP03377.1"/>
    </source>
</evidence>
<evidence type="ECO:0000256" key="1">
    <source>
        <dbReference type="SAM" id="Phobius"/>
    </source>
</evidence>
<feature type="transmembrane region" description="Helical" evidence="1">
    <location>
        <begin position="228"/>
        <end position="248"/>
    </location>
</feature>
<dbReference type="EMBL" id="DS268449">
    <property type="protein sequence ID" value="EFP03377.1"/>
    <property type="molecule type" value="Genomic_DNA"/>
</dbReference>
<dbReference type="InterPro" id="IPR019430">
    <property type="entry name" value="7TM_GPCR_serpentine_rcpt_Srx"/>
</dbReference>
<keyword evidence="1" id="KW-0472">Membrane</keyword>
<feature type="transmembrane region" description="Helical" evidence="1">
    <location>
        <begin position="54"/>
        <end position="77"/>
    </location>
</feature>